<keyword evidence="3" id="KW-1185">Reference proteome</keyword>
<dbReference type="AlphaFoldDB" id="M1XS61"/>
<protein>
    <submittedName>
        <fullName evidence="2">Probable phosphoesterase</fullName>
    </submittedName>
</protein>
<dbReference type="STRING" id="268739.Nmlp_2974"/>
<dbReference type="HOGENOM" id="CLU_075478_0_1_2"/>
<dbReference type="PIRSF" id="PIRSF000887">
    <property type="entry name" value="Pesterase_MJ0037"/>
    <property type="match status" value="1"/>
</dbReference>
<dbReference type="GO" id="GO:0016787">
    <property type="term" value="F:hydrolase activity"/>
    <property type="evidence" value="ECO:0007669"/>
    <property type="project" value="InterPro"/>
</dbReference>
<dbReference type="GeneID" id="14651630"/>
<evidence type="ECO:0000259" key="1">
    <source>
        <dbReference type="Pfam" id="PF00149"/>
    </source>
</evidence>
<dbReference type="RefSeq" id="WP_015409867.1">
    <property type="nucleotide sequence ID" value="NC_020388.1"/>
</dbReference>
<accession>M1XS61</accession>
<dbReference type="Gene3D" id="3.60.21.10">
    <property type="match status" value="1"/>
</dbReference>
<dbReference type="KEGG" id="nmo:Nmlp_2974"/>
<proteinExistence type="predicted"/>
<feature type="domain" description="Calcineurin-like phosphoesterase" evidence="1">
    <location>
        <begin position="18"/>
        <end position="132"/>
    </location>
</feature>
<reference evidence="2 3" key="1">
    <citation type="journal article" date="2013" name="Genome Announc.">
        <title>Genome of the haloarchaeon Natronomonas moolapensis, a neutrophilic member of a previously haloalkaliphilic genus.</title>
        <authorList>
            <person name="Dyall-Smith M.L."/>
            <person name="Pfeiffer F."/>
            <person name="Oberwinkler T."/>
            <person name="Klee K."/>
            <person name="Rampp M."/>
            <person name="Palm P."/>
            <person name="Gross K."/>
            <person name="Schuster S.C."/>
            <person name="Oesterhelt D."/>
        </authorList>
    </citation>
    <scope>NUCLEOTIDE SEQUENCE [LARGE SCALE GENOMIC DNA]</scope>
    <source>
        <strain evidence="3">DSM 18674 / JCM 14361 / 8.8.11</strain>
    </source>
</reference>
<dbReference type="EMBL" id="HF582854">
    <property type="protein sequence ID" value="CCQ37117.1"/>
    <property type="molecule type" value="Genomic_DNA"/>
</dbReference>
<dbReference type="Proteomes" id="UP000011867">
    <property type="component" value="Chromosome"/>
</dbReference>
<dbReference type="eggNOG" id="arCOG01150">
    <property type="taxonomic scope" value="Archaea"/>
</dbReference>
<evidence type="ECO:0000313" key="3">
    <source>
        <dbReference type="Proteomes" id="UP000011867"/>
    </source>
</evidence>
<dbReference type="OrthoDB" id="18264at2157"/>
<dbReference type="InterPro" id="IPR029052">
    <property type="entry name" value="Metallo-depent_PP-like"/>
</dbReference>
<name>M1XS61_NATM8</name>
<dbReference type="SUPFAM" id="SSF56300">
    <property type="entry name" value="Metallo-dependent phosphatases"/>
    <property type="match status" value="1"/>
</dbReference>
<dbReference type="Pfam" id="PF00149">
    <property type="entry name" value="Metallophos"/>
    <property type="match status" value="1"/>
</dbReference>
<dbReference type="InterPro" id="IPR004843">
    <property type="entry name" value="Calcineurin-like_PHP"/>
</dbReference>
<dbReference type="PANTHER" id="PTHR39323">
    <property type="entry name" value="BLR1149 PROTEIN"/>
    <property type="match status" value="1"/>
</dbReference>
<dbReference type="InterPro" id="IPR024173">
    <property type="entry name" value="Pesterase_MJ0037-like"/>
</dbReference>
<sequence length="230" mass="25479">MEFDPRDRAVYLPTTGTLVCADFHVGRDAASDVEFRVGEHDDLTGRFERLLERYDPEEAVIAGDLLHSFDRVPTGAAATVRTIADLAGERDCPVVVTPGNHDTMLEELWDGPTLPEYGVADGSVVVTHGHVPPAETAECYVVGHDHPTIEIEGVRRPCYLYGPDQYRGSAVLMLPSFSKLPAGIRINERSAAAFQSPFVTEARTLRPIVRDEAAEKTHEFPPLRELRRFL</sequence>
<evidence type="ECO:0000313" key="2">
    <source>
        <dbReference type="EMBL" id="CCQ37117.1"/>
    </source>
</evidence>
<organism evidence="2 3">
    <name type="scientific">Natronomonas moolapensis (strain DSM 18674 / CECT 7526 / JCM 14361 / 8.8.11)</name>
    <dbReference type="NCBI Taxonomy" id="268739"/>
    <lineage>
        <taxon>Archaea</taxon>
        <taxon>Methanobacteriati</taxon>
        <taxon>Methanobacteriota</taxon>
        <taxon>Stenosarchaea group</taxon>
        <taxon>Halobacteria</taxon>
        <taxon>Halobacteriales</taxon>
        <taxon>Natronomonadaceae</taxon>
        <taxon>Natronomonas</taxon>
    </lineage>
</organism>
<gene>
    <name evidence="2" type="ordered locus">Nmlp_2974</name>
</gene>
<dbReference type="PANTHER" id="PTHR39323:SF1">
    <property type="entry name" value="BLR1149 PROTEIN"/>
    <property type="match status" value="1"/>
</dbReference>